<evidence type="ECO:0000313" key="3">
    <source>
        <dbReference type="EnsemblMetazoa" id="GAUT039029-PA"/>
    </source>
</evidence>
<protein>
    <submittedName>
        <fullName evidence="3">Uncharacterized protein</fullName>
    </submittedName>
</protein>
<dbReference type="Proteomes" id="UP000078200">
    <property type="component" value="Unassembled WGS sequence"/>
</dbReference>
<proteinExistence type="predicted"/>
<feature type="compositionally biased region" description="Basic and acidic residues" evidence="2">
    <location>
        <begin position="102"/>
        <end position="113"/>
    </location>
</feature>
<evidence type="ECO:0000256" key="2">
    <source>
        <dbReference type="SAM" id="MobiDB-lite"/>
    </source>
</evidence>
<reference evidence="3" key="1">
    <citation type="submission" date="2020-05" db="UniProtKB">
        <authorList>
            <consortium name="EnsemblMetazoa"/>
        </authorList>
    </citation>
    <scope>IDENTIFICATION</scope>
    <source>
        <strain evidence="3">TTRI</strain>
    </source>
</reference>
<dbReference type="VEuPathDB" id="VectorBase:GAUT039029"/>
<organism evidence="3 4">
    <name type="scientific">Glossina austeni</name>
    <name type="common">Savannah tsetse fly</name>
    <dbReference type="NCBI Taxonomy" id="7395"/>
    <lineage>
        <taxon>Eukaryota</taxon>
        <taxon>Metazoa</taxon>
        <taxon>Ecdysozoa</taxon>
        <taxon>Arthropoda</taxon>
        <taxon>Hexapoda</taxon>
        <taxon>Insecta</taxon>
        <taxon>Pterygota</taxon>
        <taxon>Neoptera</taxon>
        <taxon>Endopterygota</taxon>
        <taxon>Diptera</taxon>
        <taxon>Brachycera</taxon>
        <taxon>Muscomorpha</taxon>
        <taxon>Hippoboscoidea</taxon>
        <taxon>Glossinidae</taxon>
        <taxon>Glossina</taxon>
    </lineage>
</organism>
<dbReference type="EnsemblMetazoa" id="GAUT039029-RA">
    <property type="protein sequence ID" value="GAUT039029-PA"/>
    <property type="gene ID" value="GAUT039029"/>
</dbReference>
<dbReference type="PANTHER" id="PTHR45823">
    <property type="entry name" value="T-SNARE COILED-COIL HOMOLOGY DOMAIN-CONTAINING PROTEIN"/>
    <property type="match status" value="1"/>
</dbReference>
<accession>A0A1A9VJ38</accession>
<sequence>MWKDGYACYSHRNRRNKEPVRTVVEIIIILSKMFSDIPYGNIKHSLLEKNFDSIGSKAELKQRLVEHLEKEGEDLSIFEFEYNIEGREQTDNFGGTENTATAREKHSEEKGEDGASVSNAVIMQFMQQMRQQMQQQGQQIESKIDIVQENQRILQTHIDEMCQQFEGKVHVLEEKVDNAIGQLDAIINAQEKDVKNEIKALEKELAKLQTNDVTTSTIKVKILLFDGTTNSNAFKLQFGVVATKNMWDDDDKAVVLITSLRGAATEIIQIIPDGKRAEFAAIMVALERKYGSKRCQKLNERIQNYATEIERVYRCA</sequence>
<evidence type="ECO:0000256" key="1">
    <source>
        <dbReference type="SAM" id="Coils"/>
    </source>
</evidence>
<evidence type="ECO:0000313" key="4">
    <source>
        <dbReference type="Proteomes" id="UP000078200"/>
    </source>
</evidence>
<name>A0A1A9VJ38_GLOAU</name>
<feature type="coiled-coil region" evidence="1">
    <location>
        <begin position="123"/>
        <end position="150"/>
    </location>
</feature>
<dbReference type="AlphaFoldDB" id="A0A1A9VJ38"/>
<feature type="compositionally biased region" description="Polar residues" evidence="2">
    <location>
        <begin position="91"/>
        <end position="101"/>
    </location>
</feature>
<dbReference type="PANTHER" id="PTHR45823:SF1">
    <property type="entry name" value="T-SNARE COILED-COIL HOMOLOGY DOMAIN-CONTAINING PROTEIN"/>
    <property type="match status" value="1"/>
</dbReference>
<feature type="region of interest" description="Disordered" evidence="2">
    <location>
        <begin position="88"/>
        <end position="114"/>
    </location>
</feature>
<keyword evidence="1" id="KW-0175">Coiled coil</keyword>
<keyword evidence="4" id="KW-1185">Reference proteome</keyword>